<feature type="compositionally biased region" description="Polar residues" evidence="5">
    <location>
        <begin position="227"/>
        <end position="239"/>
    </location>
</feature>
<evidence type="ECO:0000256" key="2">
    <source>
        <dbReference type="ARBA" id="ARBA00006610"/>
    </source>
</evidence>
<dbReference type="STRING" id="857340.A0A086SVX4"/>
<dbReference type="InterPro" id="IPR036652">
    <property type="entry name" value="YjeF_N_dom_sf"/>
</dbReference>
<dbReference type="AlphaFoldDB" id="A0A086SVX4"/>
<dbReference type="InterPro" id="IPR025762">
    <property type="entry name" value="DFDF"/>
</dbReference>
<evidence type="ECO:0000256" key="4">
    <source>
        <dbReference type="ARBA" id="ARBA00022490"/>
    </source>
</evidence>
<dbReference type="Gene3D" id="3.40.50.10260">
    <property type="entry name" value="YjeF N-terminal domain"/>
    <property type="match status" value="1"/>
</dbReference>
<dbReference type="PANTHER" id="PTHR13612">
    <property type="entry name" value="ENHANCER OF MRNA-DECAPPING PROTEIN 3"/>
    <property type="match status" value="1"/>
</dbReference>
<evidence type="ECO:0000313" key="8">
    <source>
        <dbReference type="EMBL" id="KFH41256.1"/>
    </source>
</evidence>
<evidence type="ECO:0000256" key="5">
    <source>
        <dbReference type="SAM" id="MobiDB-lite"/>
    </source>
</evidence>
<feature type="compositionally biased region" description="Polar residues" evidence="5">
    <location>
        <begin position="201"/>
        <end position="216"/>
    </location>
</feature>
<gene>
    <name evidence="8" type="ORF">ACRE_080420</name>
</gene>
<dbReference type="InterPro" id="IPR004443">
    <property type="entry name" value="YjeF_N_dom"/>
</dbReference>
<feature type="region of interest" description="Disordered" evidence="5">
    <location>
        <begin position="159"/>
        <end position="261"/>
    </location>
</feature>
<keyword evidence="4" id="KW-0963">Cytoplasm</keyword>
<dbReference type="GO" id="GO:0000932">
    <property type="term" value="C:P-body"/>
    <property type="evidence" value="ECO:0007669"/>
    <property type="project" value="UniProtKB-SubCell"/>
</dbReference>
<evidence type="ECO:0000259" key="6">
    <source>
        <dbReference type="PROSITE" id="PS51385"/>
    </source>
</evidence>
<feature type="region of interest" description="Disordered" evidence="5">
    <location>
        <begin position="343"/>
        <end position="389"/>
    </location>
</feature>
<comment type="similarity">
    <text evidence="2">Belongs to the EDC3 family.</text>
</comment>
<feature type="domain" description="DFDF" evidence="7">
    <location>
        <begin position="257"/>
        <end position="293"/>
    </location>
</feature>
<feature type="compositionally biased region" description="Low complexity" evidence="5">
    <location>
        <begin position="191"/>
        <end position="200"/>
    </location>
</feature>
<proteinExistence type="inferred from homology"/>
<evidence type="ECO:0000256" key="1">
    <source>
        <dbReference type="ARBA" id="ARBA00004201"/>
    </source>
</evidence>
<keyword evidence="9" id="KW-1185">Reference proteome</keyword>
<organism evidence="8 9">
    <name type="scientific">Hapsidospora chrysogenum (strain ATCC 11550 / CBS 779.69 / DSM 880 / IAM 14645 / JCM 23072 / IMI 49137)</name>
    <name type="common">Acremonium chrysogenum</name>
    <dbReference type="NCBI Taxonomy" id="857340"/>
    <lineage>
        <taxon>Eukaryota</taxon>
        <taxon>Fungi</taxon>
        <taxon>Dikarya</taxon>
        <taxon>Ascomycota</taxon>
        <taxon>Pezizomycotina</taxon>
        <taxon>Sordariomycetes</taxon>
        <taxon>Hypocreomycetidae</taxon>
        <taxon>Hypocreales</taxon>
        <taxon>Bionectriaceae</taxon>
        <taxon>Hapsidospora</taxon>
    </lineage>
</organism>
<evidence type="ECO:0000313" key="9">
    <source>
        <dbReference type="Proteomes" id="UP000029964"/>
    </source>
</evidence>
<evidence type="ECO:0000256" key="3">
    <source>
        <dbReference type="ARBA" id="ARBA00015797"/>
    </source>
</evidence>
<dbReference type="Pfam" id="PF09532">
    <property type="entry name" value="FDF"/>
    <property type="match status" value="1"/>
</dbReference>
<comment type="caution">
    <text evidence="8">The sequence shown here is derived from an EMBL/GenBank/DDBJ whole genome shotgun (WGS) entry which is preliminary data.</text>
</comment>
<dbReference type="OrthoDB" id="10030313at2759"/>
<dbReference type="EMBL" id="JPKY01000138">
    <property type="protein sequence ID" value="KFH41256.1"/>
    <property type="molecule type" value="Genomic_DNA"/>
</dbReference>
<comment type="subcellular location">
    <subcellularLocation>
        <location evidence="1">Cytoplasm</location>
        <location evidence="1">P-body</location>
    </subcellularLocation>
</comment>
<reference evidence="9" key="1">
    <citation type="journal article" date="2014" name="Genome Announc.">
        <title>Genome sequence and annotation of Acremonium chrysogenum, producer of the beta-lactam antibiotic cephalosporin C.</title>
        <authorList>
            <person name="Terfehr D."/>
            <person name="Dahlmann T.A."/>
            <person name="Specht T."/>
            <person name="Zadra I."/>
            <person name="Kuernsteiner H."/>
            <person name="Kueck U."/>
        </authorList>
    </citation>
    <scope>NUCLEOTIDE SEQUENCE [LARGE SCALE GENOMIC DNA]</scope>
    <source>
        <strain evidence="9">ATCC 11550 / CBS 779.69 / DSM 880 / IAM 14645 / JCM 23072 / IMI 49137</strain>
    </source>
</reference>
<dbReference type="PROSITE" id="PS51512">
    <property type="entry name" value="DFDF"/>
    <property type="match status" value="1"/>
</dbReference>
<dbReference type="InterPro" id="IPR019050">
    <property type="entry name" value="FDF_dom"/>
</dbReference>
<dbReference type="GO" id="GO:0003729">
    <property type="term" value="F:mRNA binding"/>
    <property type="evidence" value="ECO:0007669"/>
    <property type="project" value="TreeGrafter"/>
</dbReference>
<dbReference type="SUPFAM" id="SSF64153">
    <property type="entry name" value="YjeF N-terminal domain-like"/>
    <property type="match status" value="1"/>
</dbReference>
<feature type="compositionally biased region" description="Basic residues" evidence="5">
    <location>
        <begin position="177"/>
        <end position="190"/>
    </location>
</feature>
<dbReference type="GO" id="GO:0033962">
    <property type="term" value="P:P-body assembly"/>
    <property type="evidence" value="ECO:0007669"/>
    <property type="project" value="TreeGrafter"/>
</dbReference>
<dbReference type="HOGENOM" id="CLU_024328_0_0_1"/>
<dbReference type="PROSITE" id="PS51385">
    <property type="entry name" value="YJEF_N"/>
    <property type="match status" value="1"/>
</dbReference>
<dbReference type="Gene3D" id="2.30.30.100">
    <property type="match status" value="1"/>
</dbReference>
<dbReference type="Pfam" id="PF03853">
    <property type="entry name" value="YjeF_N"/>
    <property type="match status" value="1"/>
</dbReference>
<protein>
    <recommendedName>
        <fullName evidence="3">Enhancer of mRNA-decapping protein 3</fullName>
    </recommendedName>
</protein>
<accession>A0A086SVX4</accession>
<dbReference type="SMART" id="SM01199">
    <property type="entry name" value="FDF"/>
    <property type="match status" value="1"/>
</dbReference>
<sequence length="731" mass="80294">MASQFIGLHMRVVLRDPVGYELTGTVRDVEAGSSLTLTNVFVAGTKDWAPEMRIDAANIADLSEIKPEEPPTHHEPKAAAVRQHQPPLQDPAILSLGRPPASTVVGATELQSSPVVDAELEEGEFIGGLRGNHVVRGVNKPLTPIQDVAESLDRLHVGNRASKETIQQADTEEEKTYKRRRRRQNNRARQHQQQQSQQQQELQSDGASSTGGNVPSSGRGKGWRQTPMLQSTASFQPFNSLKRRGRGRKGGDADNGWESADVTEEMGEFDFENNLLKFDKRTIFDQMRRDDEVDDASRLVAHNRRPKPGTNNGKNLHYSENVLEVLPTAIAKNADFWNSEADEGLRDAERLTGRESRTATSVRRTESKNGTSRRSQSRKASGPLIGGHPLSRVSSTVSALFLLGLGEGSPDLKLQQAHQPGLYLVPSNRRVEAISTLQMLNLENIAANELGFTEDLMSENAGRGIAEVAIKALSDPAMKVRFELATSNSSAEALLDSSTTVILAGNNKSGIRALAAARHLRNRNIDVLVCMVGIERERDLLDDLRRQIELYRGFGGRVLSKNEFFEYLQKNAATGARVPISLIIDAMLGLTISFEEMRVGDQATVYELMEWANRNEAFVLSVDVPSGIDPTSGKIAIIDGGPLFVKPRYVVSIGAPKRGLLEAVTPPRDDEPEPLGYAGDEDDWRLFIADLGLGSSVWKKAGTKIRRGIDFGGNWVLEMQYRAYGLGSGEL</sequence>
<name>A0A086SVX4_HAPC1</name>
<feature type="domain" description="YjeF N-terminal" evidence="6">
    <location>
        <begin position="439"/>
        <end position="699"/>
    </location>
</feature>
<dbReference type="Proteomes" id="UP000029964">
    <property type="component" value="Unassembled WGS sequence"/>
</dbReference>
<evidence type="ECO:0000259" key="7">
    <source>
        <dbReference type="PROSITE" id="PS51512"/>
    </source>
</evidence>
<feature type="compositionally biased region" description="Basic and acidic residues" evidence="5">
    <location>
        <begin position="343"/>
        <end position="367"/>
    </location>
</feature>
<dbReference type="GO" id="GO:0031087">
    <property type="term" value="P:deadenylation-independent decapping of nuclear-transcribed mRNA"/>
    <property type="evidence" value="ECO:0007669"/>
    <property type="project" value="TreeGrafter"/>
</dbReference>
<dbReference type="PANTHER" id="PTHR13612:SF0">
    <property type="entry name" value="ENHANCER OF MRNA-DECAPPING PROTEIN 3"/>
    <property type="match status" value="1"/>
</dbReference>